<dbReference type="InterPro" id="IPR000524">
    <property type="entry name" value="Tscrpt_reg_HTH_GntR"/>
</dbReference>
<organism evidence="5 6">
    <name type="scientific">Cellulomonas chitinilytica</name>
    <dbReference type="NCBI Taxonomy" id="398759"/>
    <lineage>
        <taxon>Bacteria</taxon>
        <taxon>Bacillati</taxon>
        <taxon>Actinomycetota</taxon>
        <taxon>Actinomycetes</taxon>
        <taxon>Micrococcales</taxon>
        <taxon>Cellulomonadaceae</taxon>
        <taxon>Cellulomonas</taxon>
    </lineage>
</organism>
<dbReference type="SUPFAM" id="SSF46785">
    <property type="entry name" value="Winged helix' DNA-binding domain"/>
    <property type="match status" value="1"/>
</dbReference>
<feature type="domain" description="HTH gntR-type" evidence="4">
    <location>
        <begin position="15"/>
        <end position="82"/>
    </location>
</feature>
<dbReference type="InterPro" id="IPR036390">
    <property type="entry name" value="WH_DNA-bd_sf"/>
</dbReference>
<dbReference type="Gene3D" id="1.10.10.10">
    <property type="entry name" value="Winged helix-like DNA-binding domain superfamily/Winged helix DNA-binding domain"/>
    <property type="match status" value="1"/>
</dbReference>
<evidence type="ECO:0000256" key="1">
    <source>
        <dbReference type="ARBA" id="ARBA00023015"/>
    </source>
</evidence>
<dbReference type="PROSITE" id="PS50949">
    <property type="entry name" value="HTH_GNTR"/>
    <property type="match status" value="1"/>
</dbReference>
<keyword evidence="6" id="KW-1185">Reference proteome</keyword>
<accession>A0A919U306</accession>
<dbReference type="EMBL" id="BONK01000007">
    <property type="protein sequence ID" value="GIG21669.1"/>
    <property type="molecule type" value="Genomic_DNA"/>
</dbReference>
<evidence type="ECO:0000256" key="2">
    <source>
        <dbReference type="ARBA" id="ARBA00023125"/>
    </source>
</evidence>
<name>A0A919U306_9CELL</name>
<keyword evidence="2" id="KW-0238">DNA-binding</keyword>
<dbReference type="GO" id="GO:0003700">
    <property type="term" value="F:DNA-binding transcription factor activity"/>
    <property type="evidence" value="ECO:0007669"/>
    <property type="project" value="InterPro"/>
</dbReference>
<evidence type="ECO:0000313" key="5">
    <source>
        <dbReference type="EMBL" id="GIG21669.1"/>
    </source>
</evidence>
<dbReference type="CDD" id="cd07377">
    <property type="entry name" value="WHTH_GntR"/>
    <property type="match status" value="1"/>
</dbReference>
<evidence type="ECO:0000259" key="4">
    <source>
        <dbReference type="PROSITE" id="PS50949"/>
    </source>
</evidence>
<reference evidence="5" key="1">
    <citation type="submission" date="2021-01" db="EMBL/GenBank/DDBJ databases">
        <title>Whole genome shotgun sequence of Cellulomonas chitinilytica NBRC 110799.</title>
        <authorList>
            <person name="Komaki H."/>
            <person name="Tamura T."/>
        </authorList>
    </citation>
    <scope>NUCLEOTIDE SEQUENCE</scope>
    <source>
        <strain evidence="5">NBRC 110799</strain>
    </source>
</reference>
<dbReference type="RefSeq" id="WP_203754256.1">
    <property type="nucleotide sequence ID" value="NZ_BONK01000007.1"/>
</dbReference>
<dbReference type="InterPro" id="IPR036388">
    <property type="entry name" value="WH-like_DNA-bd_sf"/>
</dbReference>
<sequence length="246" mass="26634">MPVPLIPSRAGPLRLTLVDVAVRELQELVVTGRLEPGEQLREDELATWLGISRTPVRDALARLEDLGLVESEPHRGSRVAPMDVEMLDHTAQALAGVLGTVARLTWPTLSADVRAQVRAAVRAAASAPAPADNRSRRNALRAALDPMVDACTNPVLVQIEADLRPSMTRLLYLAPAADVSQAQVAALCRLLDEAFESDRPFRVGHAVEHAYLTVTGWTIRALRNAECRLDERGVPALAGATTRSVR</sequence>
<keyword evidence="1" id="KW-0805">Transcription regulation</keyword>
<keyword evidence="3" id="KW-0804">Transcription</keyword>
<dbReference type="GO" id="GO:0003677">
    <property type="term" value="F:DNA binding"/>
    <property type="evidence" value="ECO:0007669"/>
    <property type="project" value="UniProtKB-KW"/>
</dbReference>
<proteinExistence type="predicted"/>
<dbReference type="Proteomes" id="UP000632740">
    <property type="component" value="Unassembled WGS sequence"/>
</dbReference>
<dbReference type="PANTHER" id="PTHR43537">
    <property type="entry name" value="TRANSCRIPTIONAL REGULATOR, GNTR FAMILY"/>
    <property type="match status" value="1"/>
</dbReference>
<dbReference type="Pfam" id="PF00392">
    <property type="entry name" value="GntR"/>
    <property type="match status" value="1"/>
</dbReference>
<dbReference type="SMART" id="SM00345">
    <property type="entry name" value="HTH_GNTR"/>
    <property type="match status" value="1"/>
</dbReference>
<comment type="caution">
    <text evidence="5">The sequence shown here is derived from an EMBL/GenBank/DDBJ whole genome shotgun (WGS) entry which is preliminary data.</text>
</comment>
<dbReference type="AlphaFoldDB" id="A0A919U306"/>
<evidence type="ECO:0000313" key="6">
    <source>
        <dbReference type="Proteomes" id="UP000632740"/>
    </source>
</evidence>
<protein>
    <recommendedName>
        <fullName evidence="4">HTH gntR-type domain-containing protein</fullName>
    </recommendedName>
</protein>
<gene>
    <name evidence="5" type="ORF">Cch01nite_23930</name>
</gene>
<evidence type="ECO:0000256" key="3">
    <source>
        <dbReference type="ARBA" id="ARBA00023163"/>
    </source>
</evidence>
<dbReference type="PANTHER" id="PTHR43537:SF49">
    <property type="entry name" value="TRANSCRIPTIONAL REGULATORY PROTEIN"/>
    <property type="match status" value="1"/>
</dbReference>